<organism evidence="1 2">
    <name type="scientific">Oceanisphaera ostreae</name>
    <dbReference type="NCBI Taxonomy" id="914151"/>
    <lineage>
        <taxon>Bacteria</taxon>
        <taxon>Pseudomonadati</taxon>
        <taxon>Pseudomonadota</taxon>
        <taxon>Gammaproteobacteria</taxon>
        <taxon>Aeromonadales</taxon>
        <taxon>Aeromonadaceae</taxon>
        <taxon>Oceanisphaera</taxon>
    </lineage>
</organism>
<evidence type="ECO:0000313" key="1">
    <source>
        <dbReference type="EMBL" id="MFD1009547.1"/>
    </source>
</evidence>
<gene>
    <name evidence="1" type="ORF">ACFQ1C_15475</name>
</gene>
<dbReference type="EMBL" id="JBHTJS010000062">
    <property type="protein sequence ID" value="MFD1009547.1"/>
    <property type="molecule type" value="Genomic_DNA"/>
</dbReference>
<proteinExistence type="predicted"/>
<dbReference type="Proteomes" id="UP001597048">
    <property type="component" value="Unassembled WGS sequence"/>
</dbReference>
<keyword evidence="2" id="KW-1185">Reference proteome</keyword>
<dbReference type="RefSeq" id="WP_379559573.1">
    <property type="nucleotide sequence ID" value="NZ_JBHTJS010000062.1"/>
</dbReference>
<reference evidence="2" key="1">
    <citation type="journal article" date="2019" name="Int. J. Syst. Evol. Microbiol.">
        <title>The Global Catalogue of Microorganisms (GCM) 10K type strain sequencing project: providing services to taxonomists for standard genome sequencing and annotation.</title>
        <authorList>
            <consortium name="The Broad Institute Genomics Platform"/>
            <consortium name="The Broad Institute Genome Sequencing Center for Infectious Disease"/>
            <person name="Wu L."/>
            <person name="Ma J."/>
        </authorList>
    </citation>
    <scope>NUCLEOTIDE SEQUENCE [LARGE SCALE GENOMIC DNA]</scope>
    <source>
        <strain evidence="2">CCUG 60525</strain>
    </source>
</reference>
<evidence type="ECO:0000313" key="2">
    <source>
        <dbReference type="Proteomes" id="UP001597048"/>
    </source>
</evidence>
<name>A0ABW3KPK1_9GAMM</name>
<accession>A0ABW3KPK1</accession>
<comment type="caution">
    <text evidence="1">The sequence shown here is derived from an EMBL/GenBank/DDBJ whole genome shotgun (WGS) entry which is preliminary data.</text>
</comment>
<protein>
    <submittedName>
        <fullName evidence="1">Uncharacterized protein</fullName>
    </submittedName>
</protein>
<sequence length="58" mass="6684">MKVTAEKFLILSGPPIFERIKPLIKCLEVKYIRWWSTEAVTTAEIHIEHPVAKHITIG</sequence>